<feature type="chain" id="PRO_5003202959" evidence="4">
    <location>
        <begin position="24"/>
        <end position="306"/>
    </location>
</feature>
<dbReference type="EMBL" id="ADCP02000001">
    <property type="protein sequence ID" value="EFV45188.1"/>
    <property type="molecule type" value="Genomic_DNA"/>
</dbReference>
<dbReference type="STRING" id="563192.HMPREF0179_01002"/>
<dbReference type="AlphaFoldDB" id="E5Y490"/>
<dbReference type="GO" id="GO:0030001">
    <property type="term" value="P:metal ion transport"/>
    <property type="evidence" value="ECO:0007669"/>
    <property type="project" value="InterPro"/>
</dbReference>
<keyword evidence="6" id="KW-1185">Reference proteome</keyword>
<evidence type="ECO:0000256" key="2">
    <source>
        <dbReference type="ARBA" id="ARBA00022448"/>
    </source>
</evidence>
<dbReference type="PANTHER" id="PTHR42953">
    <property type="entry name" value="HIGH-AFFINITY ZINC UPTAKE SYSTEM PROTEIN ZNUA-RELATED"/>
    <property type="match status" value="1"/>
</dbReference>
<dbReference type="Gene3D" id="3.40.50.1980">
    <property type="entry name" value="Nitrogenase molybdenum iron protein domain"/>
    <property type="match status" value="2"/>
</dbReference>
<evidence type="ECO:0000256" key="3">
    <source>
        <dbReference type="ARBA" id="ARBA00022729"/>
    </source>
</evidence>
<proteinExistence type="inferred from homology"/>
<name>E5Y490_BILW3</name>
<comment type="similarity">
    <text evidence="1">Belongs to the bacterial solute-binding protein 9 family.</text>
</comment>
<reference evidence="5 6" key="2">
    <citation type="submission" date="2013-04" db="EMBL/GenBank/DDBJ databases">
        <title>The Genome Sequence of Bilophila wadsworthia 3_1_6.</title>
        <authorList>
            <consortium name="The Broad Institute Genomics Platform"/>
            <person name="Earl A."/>
            <person name="Ward D."/>
            <person name="Feldgarden M."/>
            <person name="Gevers D."/>
            <person name="Sibley C."/>
            <person name="Strauss J."/>
            <person name="Allen-Vercoe E."/>
            <person name="Walker B."/>
            <person name="Young S."/>
            <person name="Zeng Q."/>
            <person name="Gargeya S."/>
            <person name="Fitzgerald M."/>
            <person name="Haas B."/>
            <person name="Abouelleil A."/>
            <person name="Allen A.W."/>
            <person name="Alvarado L."/>
            <person name="Arachchi H.M."/>
            <person name="Berlin A.M."/>
            <person name="Chapman S.B."/>
            <person name="Gainer-Dewar J."/>
            <person name="Goldberg J."/>
            <person name="Griggs A."/>
            <person name="Gujja S."/>
            <person name="Hansen M."/>
            <person name="Howarth C."/>
            <person name="Imamovic A."/>
            <person name="Ireland A."/>
            <person name="Larimer J."/>
            <person name="McCowan C."/>
            <person name="Murphy C."/>
            <person name="Pearson M."/>
            <person name="Poon T.W."/>
            <person name="Priest M."/>
            <person name="Roberts A."/>
            <person name="Saif S."/>
            <person name="Shea T."/>
            <person name="Sisk P."/>
            <person name="Sykes S."/>
            <person name="Wortman J."/>
            <person name="Nusbaum C."/>
            <person name="Birren B."/>
        </authorList>
    </citation>
    <scope>NUCLEOTIDE SEQUENCE [LARGE SCALE GENOMIC DNA]</scope>
    <source>
        <strain evidence="5 6">3_1_6</strain>
    </source>
</reference>
<evidence type="ECO:0000256" key="1">
    <source>
        <dbReference type="ARBA" id="ARBA00011028"/>
    </source>
</evidence>
<gene>
    <name evidence="5" type="ORF">HMPREF0179_01002</name>
</gene>
<keyword evidence="3 4" id="KW-0732">Signal</keyword>
<dbReference type="RefSeq" id="WP_005025746.1">
    <property type="nucleotide sequence ID" value="NZ_KE150238.1"/>
</dbReference>
<dbReference type="GO" id="GO:0046872">
    <property type="term" value="F:metal ion binding"/>
    <property type="evidence" value="ECO:0007669"/>
    <property type="project" value="InterPro"/>
</dbReference>
<feature type="signal peptide" evidence="4">
    <location>
        <begin position="1"/>
        <end position="23"/>
    </location>
</feature>
<sequence length="306" mass="32772">MRKTTAGIVSLMILTLMCGAALAQTRVLATTFPVYQIVRNITQNVPDVEVQLMLPAQAGCPHDYALTPQDMSKLAQADILVLNGLGLEAFLGSPSARAQKELHTIDSSKGISGLLPYTDAEAAHEEHEGHHHGGMNPHLFASPRMAAQMTRSIAGQLADLDPANAATYWANAENYARTLDALADEFAALGGKLKNSRIITQHGVFDYLARDMGLDVVAVIQADDTQAPSASDMMKLIKAIRSQHVGAIFTEPQYPDKVAATLSRETGVATAKLDPVATGPAIAPLDYYEKTMRANLHTLESTLGTN</sequence>
<organism evidence="5 6">
    <name type="scientific">Bilophila wadsworthia (strain 3_1_6)</name>
    <dbReference type="NCBI Taxonomy" id="563192"/>
    <lineage>
        <taxon>Bacteria</taxon>
        <taxon>Pseudomonadati</taxon>
        <taxon>Thermodesulfobacteriota</taxon>
        <taxon>Desulfovibrionia</taxon>
        <taxon>Desulfovibrionales</taxon>
        <taxon>Desulfovibrionaceae</taxon>
        <taxon>Bilophila</taxon>
    </lineage>
</organism>
<protein>
    <submittedName>
        <fullName evidence="5">Zinc transport system substrate-binding protein</fullName>
    </submittedName>
</protein>
<dbReference type="eggNOG" id="COG0803">
    <property type="taxonomic scope" value="Bacteria"/>
</dbReference>
<dbReference type="PANTHER" id="PTHR42953:SF3">
    <property type="entry name" value="HIGH-AFFINITY ZINC UPTAKE SYSTEM PROTEIN ZNUA"/>
    <property type="match status" value="1"/>
</dbReference>
<dbReference type="GeneID" id="78086142"/>
<evidence type="ECO:0000256" key="4">
    <source>
        <dbReference type="SAM" id="SignalP"/>
    </source>
</evidence>
<dbReference type="Pfam" id="PF01297">
    <property type="entry name" value="ZnuA"/>
    <property type="match status" value="1"/>
</dbReference>
<dbReference type="HOGENOM" id="CLU_016838_1_0_7"/>
<dbReference type="InterPro" id="IPR006127">
    <property type="entry name" value="ZnuA-like"/>
</dbReference>
<evidence type="ECO:0000313" key="6">
    <source>
        <dbReference type="Proteomes" id="UP000006034"/>
    </source>
</evidence>
<accession>E5Y490</accession>
<dbReference type="SUPFAM" id="SSF53807">
    <property type="entry name" value="Helical backbone' metal receptor"/>
    <property type="match status" value="1"/>
</dbReference>
<dbReference type="OrthoDB" id="9810636at2"/>
<reference evidence="5 6" key="1">
    <citation type="submission" date="2010-10" db="EMBL/GenBank/DDBJ databases">
        <authorList>
            <consortium name="The Broad Institute Genome Sequencing Platform"/>
            <person name="Ward D."/>
            <person name="Earl A."/>
            <person name="Feldgarden M."/>
            <person name="Young S.K."/>
            <person name="Gargeya S."/>
            <person name="Zeng Q."/>
            <person name="Alvarado L."/>
            <person name="Berlin A."/>
            <person name="Bochicchio J."/>
            <person name="Chapman S.B."/>
            <person name="Chen Z."/>
            <person name="Freedman E."/>
            <person name="Gellesch M."/>
            <person name="Goldberg J."/>
            <person name="Griggs A."/>
            <person name="Gujja S."/>
            <person name="Heilman E."/>
            <person name="Heiman D."/>
            <person name="Howarth C."/>
            <person name="Mehta T."/>
            <person name="Neiman D."/>
            <person name="Pearson M."/>
            <person name="Roberts A."/>
            <person name="Saif S."/>
            <person name="Shea T."/>
            <person name="Shenoy N."/>
            <person name="Sisk P."/>
            <person name="Stolte C."/>
            <person name="Sykes S."/>
            <person name="White J."/>
            <person name="Yandava C."/>
            <person name="Allen-Vercoe E."/>
            <person name="Sibley C."/>
            <person name="Ambrose C.E."/>
            <person name="Strauss J."/>
            <person name="Daigneault M."/>
            <person name="Haas B."/>
            <person name="Nusbaum C."/>
            <person name="Birren B."/>
        </authorList>
    </citation>
    <scope>NUCLEOTIDE SEQUENCE [LARGE SCALE GENOMIC DNA]</scope>
    <source>
        <strain evidence="5 6">3_1_6</strain>
    </source>
</reference>
<dbReference type="Proteomes" id="UP000006034">
    <property type="component" value="Unassembled WGS sequence"/>
</dbReference>
<dbReference type="InterPro" id="IPR050492">
    <property type="entry name" value="Bact_metal-bind_prot9"/>
</dbReference>
<comment type="caution">
    <text evidence="5">The sequence shown here is derived from an EMBL/GenBank/DDBJ whole genome shotgun (WGS) entry which is preliminary data.</text>
</comment>
<keyword evidence="2" id="KW-0813">Transport</keyword>
<evidence type="ECO:0000313" key="5">
    <source>
        <dbReference type="EMBL" id="EFV45188.1"/>
    </source>
</evidence>